<gene>
    <name evidence="2" type="ORF">BDV23DRAFT_182381</name>
</gene>
<feature type="region of interest" description="Disordered" evidence="1">
    <location>
        <begin position="113"/>
        <end position="134"/>
    </location>
</feature>
<dbReference type="Proteomes" id="UP000326877">
    <property type="component" value="Unassembled WGS sequence"/>
</dbReference>
<dbReference type="OrthoDB" id="4495508at2759"/>
<organism evidence="2">
    <name type="scientific">Petromyces alliaceus</name>
    <name type="common">Aspergillus alliaceus</name>
    <dbReference type="NCBI Taxonomy" id="209559"/>
    <lineage>
        <taxon>Eukaryota</taxon>
        <taxon>Fungi</taxon>
        <taxon>Dikarya</taxon>
        <taxon>Ascomycota</taxon>
        <taxon>Pezizomycotina</taxon>
        <taxon>Eurotiomycetes</taxon>
        <taxon>Eurotiomycetidae</taxon>
        <taxon>Eurotiales</taxon>
        <taxon>Aspergillaceae</taxon>
        <taxon>Aspergillus</taxon>
        <taxon>Aspergillus subgen. Circumdati</taxon>
    </lineage>
</organism>
<dbReference type="EMBL" id="ML735244">
    <property type="protein sequence ID" value="KAE8391567.1"/>
    <property type="molecule type" value="Genomic_DNA"/>
</dbReference>
<proteinExistence type="predicted"/>
<evidence type="ECO:0000313" key="2">
    <source>
        <dbReference type="EMBL" id="KAE8391567.1"/>
    </source>
</evidence>
<dbReference type="AlphaFoldDB" id="A0A5N7CCI1"/>
<accession>A0A5N7CCI1</accession>
<evidence type="ECO:0000256" key="1">
    <source>
        <dbReference type="SAM" id="MobiDB-lite"/>
    </source>
</evidence>
<name>A0A5N7CCI1_PETAA</name>
<sequence length="223" mass="24728">MSWFSALLCCLGRRRKPDDLTSFSGEMPPFEAKVETVSMNNQTANTCLIWLRGQSTFVSCIGGENAIVENRTIMEVKRFDDQGGRGSDENAKGETKDLATCSQSVFGKSTHIGSTDAETRELGPPCESNQGTITGENTKVEIPKVKSDYIFPCPSFVDDSTGGRMVDLIQVTTIGLDHCKIKGAESCRPNSDHDEIEVLFHYEGDNIWVYVPYGYVKDRDDFK</sequence>
<reference evidence="2" key="1">
    <citation type="submission" date="2019-04" db="EMBL/GenBank/DDBJ databases">
        <title>Friends and foes A comparative genomics studyof 23 Aspergillus species from section Flavi.</title>
        <authorList>
            <consortium name="DOE Joint Genome Institute"/>
            <person name="Kjaerbolling I."/>
            <person name="Vesth T."/>
            <person name="Frisvad J.C."/>
            <person name="Nybo J.L."/>
            <person name="Theobald S."/>
            <person name="Kildgaard S."/>
            <person name="Isbrandt T."/>
            <person name="Kuo A."/>
            <person name="Sato A."/>
            <person name="Lyhne E.K."/>
            <person name="Kogle M.E."/>
            <person name="Wiebenga A."/>
            <person name="Kun R.S."/>
            <person name="Lubbers R.J."/>
            <person name="Makela M.R."/>
            <person name="Barry K."/>
            <person name="Chovatia M."/>
            <person name="Clum A."/>
            <person name="Daum C."/>
            <person name="Haridas S."/>
            <person name="He G."/>
            <person name="LaButti K."/>
            <person name="Lipzen A."/>
            <person name="Mondo S."/>
            <person name="Riley R."/>
            <person name="Salamov A."/>
            <person name="Simmons B.A."/>
            <person name="Magnuson J.K."/>
            <person name="Henrissat B."/>
            <person name="Mortensen U.H."/>
            <person name="Larsen T.O."/>
            <person name="Devries R.P."/>
            <person name="Grigoriev I.V."/>
            <person name="Machida M."/>
            <person name="Baker S.E."/>
            <person name="Andersen M.R."/>
        </authorList>
    </citation>
    <scope>NUCLEOTIDE SEQUENCE [LARGE SCALE GENOMIC DNA]</scope>
    <source>
        <strain evidence="2">IBT 14317</strain>
    </source>
</reference>
<protein>
    <submittedName>
        <fullName evidence="2">Uncharacterized protein</fullName>
    </submittedName>
</protein>